<dbReference type="Pfam" id="PF13676">
    <property type="entry name" value="TIR_2"/>
    <property type="match status" value="1"/>
</dbReference>
<dbReference type="STRING" id="52441.SAMN05216302_1004146"/>
<dbReference type="InterPro" id="IPR035897">
    <property type="entry name" value="Toll_tir_struct_dom_sf"/>
</dbReference>
<feature type="domain" description="TIR" evidence="1">
    <location>
        <begin position="310"/>
        <end position="412"/>
    </location>
</feature>
<name>A0A1I3YTL9_9PROT</name>
<evidence type="ECO:0000313" key="3">
    <source>
        <dbReference type="Proteomes" id="UP000199533"/>
    </source>
</evidence>
<dbReference type="InterPro" id="IPR000157">
    <property type="entry name" value="TIR_dom"/>
</dbReference>
<dbReference type="AlphaFoldDB" id="A0A1I3YTL9"/>
<evidence type="ECO:0000259" key="1">
    <source>
        <dbReference type="Pfam" id="PF13676"/>
    </source>
</evidence>
<dbReference type="RefSeq" id="WP_090697432.1">
    <property type="nucleotide sequence ID" value="NZ_FOSP01000004.1"/>
</dbReference>
<evidence type="ECO:0000313" key="2">
    <source>
        <dbReference type="EMBL" id="SFK35135.1"/>
    </source>
</evidence>
<protein>
    <submittedName>
        <fullName evidence="2">TIR domain-containing protein</fullName>
    </submittedName>
</protein>
<dbReference type="GO" id="GO:0007165">
    <property type="term" value="P:signal transduction"/>
    <property type="evidence" value="ECO:0007669"/>
    <property type="project" value="InterPro"/>
</dbReference>
<sequence length="459" mass="52737">MDDKSWNRLLRRIEDGLVVPVIGQQVLTCGKDNDSLQSQIAQHLLKQYDIEPVHISLTPFNQLNDVVIQIKKEQEYDLQDLYADIHDAIKYLTTGPDAHIPEPVRQIAAITSFQLFITLTPDDQLARTLRERCAVNEIIYSPYLPTSEGSDLPSDWQARHGEVQLLYLFGKARAGPMFAVHDEDLLEYVHNIIARGSHVPVKFLDELQQRSLLLIGCNFPEWLSRFFLRLTKQGRLLDTQRKREWLIENNCLDKNLVYFLESYSTGTKLISDISPTAFISELHQRWLARNKAVEHASSSKTGTVPRGALFFVSYCRGTDSLSATTLMESLQSQGVSSNEIWFDKNSIEPGNDLRNRILEGIQTCRYFIPLISKNADSLDEKYFRREWHEAIERSKAIQGRTFIFPIIVDQDFKLETYRCIPHEFKQLLIGHAPVGQPDEQTNAALKKLVRSERLTQNHA</sequence>
<dbReference type="EMBL" id="FOSP01000004">
    <property type="protein sequence ID" value="SFK35135.1"/>
    <property type="molecule type" value="Genomic_DNA"/>
</dbReference>
<proteinExistence type="predicted"/>
<keyword evidence="3" id="KW-1185">Reference proteome</keyword>
<reference evidence="3" key="1">
    <citation type="submission" date="2016-10" db="EMBL/GenBank/DDBJ databases">
        <authorList>
            <person name="Varghese N."/>
            <person name="Submissions S."/>
        </authorList>
    </citation>
    <scope>NUCLEOTIDE SEQUENCE [LARGE SCALE GENOMIC DNA]</scope>
    <source>
        <strain evidence="3">Nm69</strain>
    </source>
</reference>
<accession>A0A1I3YTL9</accession>
<organism evidence="2 3">
    <name type="scientific">Nitrosomonas aestuarii</name>
    <dbReference type="NCBI Taxonomy" id="52441"/>
    <lineage>
        <taxon>Bacteria</taxon>
        <taxon>Pseudomonadati</taxon>
        <taxon>Pseudomonadota</taxon>
        <taxon>Betaproteobacteria</taxon>
        <taxon>Nitrosomonadales</taxon>
        <taxon>Nitrosomonadaceae</taxon>
        <taxon>Nitrosomonas</taxon>
    </lineage>
</organism>
<gene>
    <name evidence="2" type="ORF">SAMN05216302_1004146</name>
</gene>
<dbReference type="OrthoDB" id="4512556at2"/>
<dbReference type="SUPFAM" id="SSF52200">
    <property type="entry name" value="Toll/Interleukin receptor TIR domain"/>
    <property type="match status" value="1"/>
</dbReference>
<dbReference type="Proteomes" id="UP000199533">
    <property type="component" value="Unassembled WGS sequence"/>
</dbReference>
<dbReference type="Gene3D" id="3.40.50.10140">
    <property type="entry name" value="Toll/interleukin-1 receptor homology (TIR) domain"/>
    <property type="match status" value="1"/>
</dbReference>